<dbReference type="AlphaFoldDB" id="A0A0L0BU04"/>
<keyword evidence="3" id="KW-1185">Reference proteome</keyword>
<comment type="caution">
    <text evidence="2">The sequence shown here is derived from an EMBL/GenBank/DDBJ whole genome shotgun (WGS) entry which is preliminary data.</text>
</comment>
<dbReference type="EMBL" id="JRES01001337">
    <property type="protein sequence ID" value="KNC23560.1"/>
    <property type="molecule type" value="Genomic_DNA"/>
</dbReference>
<feature type="non-terminal residue" evidence="2">
    <location>
        <position position="270"/>
    </location>
</feature>
<gene>
    <name evidence="2" type="ORF">FF38_11019</name>
</gene>
<accession>A0A0L0BU04</accession>
<feature type="non-terminal residue" evidence="2">
    <location>
        <position position="1"/>
    </location>
</feature>
<reference evidence="2 3" key="1">
    <citation type="journal article" date="2015" name="Nat. Commun.">
        <title>Lucilia cuprina genome unlocks parasitic fly biology to underpin future interventions.</title>
        <authorList>
            <person name="Anstead C.A."/>
            <person name="Korhonen P.K."/>
            <person name="Young N.D."/>
            <person name="Hall R.S."/>
            <person name="Jex A.R."/>
            <person name="Murali S.C."/>
            <person name="Hughes D.S."/>
            <person name="Lee S.F."/>
            <person name="Perry T."/>
            <person name="Stroehlein A.J."/>
            <person name="Ansell B.R."/>
            <person name="Breugelmans B."/>
            <person name="Hofmann A."/>
            <person name="Qu J."/>
            <person name="Dugan S."/>
            <person name="Lee S.L."/>
            <person name="Chao H."/>
            <person name="Dinh H."/>
            <person name="Han Y."/>
            <person name="Doddapaneni H.V."/>
            <person name="Worley K.C."/>
            <person name="Muzny D.M."/>
            <person name="Ioannidis P."/>
            <person name="Waterhouse R.M."/>
            <person name="Zdobnov E.M."/>
            <person name="James P.J."/>
            <person name="Bagnall N.H."/>
            <person name="Kotze A.C."/>
            <person name="Gibbs R.A."/>
            <person name="Richards S."/>
            <person name="Batterham P."/>
            <person name="Gasser R.B."/>
        </authorList>
    </citation>
    <scope>NUCLEOTIDE SEQUENCE [LARGE SCALE GENOMIC DNA]</scope>
    <source>
        <strain evidence="2 3">LS</strain>
        <tissue evidence="2">Full body</tissue>
    </source>
</reference>
<dbReference type="Gene3D" id="3.40.50.2000">
    <property type="entry name" value="Glycogen Phosphorylase B"/>
    <property type="match status" value="1"/>
</dbReference>
<organism evidence="2 3">
    <name type="scientific">Lucilia cuprina</name>
    <name type="common">Green bottle fly</name>
    <name type="synonym">Australian sheep blowfly</name>
    <dbReference type="NCBI Taxonomy" id="7375"/>
    <lineage>
        <taxon>Eukaryota</taxon>
        <taxon>Metazoa</taxon>
        <taxon>Ecdysozoa</taxon>
        <taxon>Arthropoda</taxon>
        <taxon>Hexapoda</taxon>
        <taxon>Insecta</taxon>
        <taxon>Pterygota</taxon>
        <taxon>Neoptera</taxon>
        <taxon>Endopterygota</taxon>
        <taxon>Diptera</taxon>
        <taxon>Brachycera</taxon>
        <taxon>Muscomorpha</taxon>
        <taxon>Oestroidea</taxon>
        <taxon>Calliphoridae</taxon>
        <taxon>Luciliinae</taxon>
        <taxon>Lucilia</taxon>
    </lineage>
</organism>
<feature type="compositionally biased region" description="Basic residues" evidence="1">
    <location>
        <begin position="211"/>
        <end position="223"/>
    </location>
</feature>
<evidence type="ECO:0000313" key="2">
    <source>
        <dbReference type="EMBL" id="KNC23560.1"/>
    </source>
</evidence>
<feature type="compositionally biased region" description="Basic and acidic residues" evidence="1">
    <location>
        <begin position="249"/>
        <end position="270"/>
    </location>
</feature>
<sequence>ADAAPRRGSGTITIVGPRSDLTTAEIRALREGVVPGRAVAPVEIAPDGTVAAFGAAGTGGTVPYAILSGHPREDLDLLGTSRIEVPLLAGPTFAMAREDWSAIGGFDGVSAGAAVPALSAALRARHISSSLDVPTVVVTCHPATGSPWSDNAPERFGPWSRQRAVLQPERPAPGCGEECSSREPHCILAVDSADVAGAALALIGGACGRRRRRDARSVRRGRGAPHLSGSADPRAPRRPGPLGGRRRRERGDEHRGARRRGDSHRGVGRG</sequence>
<feature type="region of interest" description="Disordered" evidence="1">
    <location>
        <begin position="211"/>
        <end position="270"/>
    </location>
</feature>
<protein>
    <submittedName>
        <fullName evidence="2">Uncharacterized protein</fullName>
    </submittedName>
</protein>
<proteinExistence type="predicted"/>
<name>A0A0L0BU04_LUCCU</name>
<evidence type="ECO:0000313" key="3">
    <source>
        <dbReference type="Proteomes" id="UP000037069"/>
    </source>
</evidence>
<dbReference type="Proteomes" id="UP000037069">
    <property type="component" value="Unassembled WGS sequence"/>
</dbReference>
<evidence type="ECO:0000256" key="1">
    <source>
        <dbReference type="SAM" id="MobiDB-lite"/>
    </source>
</evidence>